<dbReference type="EMBL" id="GEDG01028109">
    <property type="protein sequence ID" value="JAP13399.1"/>
    <property type="molecule type" value="Transcribed_RNA"/>
</dbReference>
<accession>A0A0V0H028</accession>
<dbReference type="AlphaFoldDB" id="A0A0V0H028"/>
<feature type="compositionally biased region" description="Polar residues" evidence="1">
    <location>
        <begin position="26"/>
        <end position="44"/>
    </location>
</feature>
<evidence type="ECO:0000313" key="2">
    <source>
        <dbReference type="EMBL" id="JAP13399.1"/>
    </source>
</evidence>
<sequence length="86" mass="9867">MLSSDRWIGNTTLQNDLALYSISSNPNSLSPRAETTTLELQSPEDTSKTRNLKTYLICFLDWRIAYSMSKMQTKSDMKESQMPNIQ</sequence>
<feature type="region of interest" description="Disordered" evidence="1">
    <location>
        <begin position="26"/>
        <end position="47"/>
    </location>
</feature>
<protein>
    <submittedName>
        <fullName evidence="2">Putative ovule protein</fullName>
    </submittedName>
</protein>
<proteinExistence type="predicted"/>
<organism evidence="2">
    <name type="scientific">Solanum chacoense</name>
    <name type="common">Chaco potato</name>
    <dbReference type="NCBI Taxonomy" id="4108"/>
    <lineage>
        <taxon>Eukaryota</taxon>
        <taxon>Viridiplantae</taxon>
        <taxon>Streptophyta</taxon>
        <taxon>Embryophyta</taxon>
        <taxon>Tracheophyta</taxon>
        <taxon>Spermatophyta</taxon>
        <taxon>Magnoliopsida</taxon>
        <taxon>eudicotyledons</taxon>
        <taxon>Gunneridae</taxon>
        <taxon>Pentapetalae</taxon>
        <taxon>asterids</taxon>
        <taxon>lamiids</taxon>
        <taxon>Solanales</taxon>
        <taxon>Solanaceae</taxon>
        <taxon>Solanoideae</taxon>
        <taxon>Solaneae</taxon>
        <taxon>Solanum</taxon>
    </lineage>
</organism>
<reference evidence="2" key="1">
    <citation type="submission" date="2015-12" db="EMBL/GenBank/DDBJ databases">
        <title>Gene expression during late stages of embryo sac development: a critical building block for successful pollen-pistil interactions.</title>
        <authorList>
            <person name="Liu Y."/>
            <person name="Joly V."/>
            <person name="Sabar M."/>
            <person name="Matton D.P."/>
        </authorList>
    </citation>
    <scope>NUCLEOTIDE SEQUENCE</scope>
</reference>
<name>A0A0V0H028_SOLCH</name>
<evidence type="ECO:0000256" key="1">
    <source>
        <dbReference type="SAM" id="MobiDB-lite"/>
    </source>
</evidence>